<accession>A0A0Q3TDK9</accession>
<dbReference type="PATRIC" id="fig|1637975.4.peg.4709"/>
<comment type="caution">
    <text evidence="1">The sequence shown here is derived from an EMBL/GenBank/DDBJ whole genome shotgun (WGS) entry which is preliminary data.</text>
</comment>
<keyword evidence="2" id="KW-1185">Reference proteome</keyword>
<sequence>MESLEKLGYSNSFEQNIPKKHISGEWYKDKSIYINNFYDLMVFNLTIELLTIFQVWGRCL</sequence>
<dbReference type="Proteomes" id="UP000050996">
    <property type="component" value="Unassembled WGS sequence"/>
</dbReference>
<evidence type="ECO:0000313" key="2">
    <source>
        <dbReference type="Proteomes" id="UP000050996"/>
    </source>
</evidence>
<gene>
    <name evidence="1" type="ORF">AN957_23455</name>
</gene>
<reference evidence="1 2" key="1">
    <citation type="submission" date="2015-09" db="EMBL/GenBank/DDBJ databases">
        <title>Genome sequencing project for genomic taxonomy and phylogenomics of Bacillus-like bacteria.</title>
        <authorList>
            <person name="Liu B."/>
            <person name="Wang J."/>
            <person name="Zhu Y."/>
            <person name="Liu G."/>
            <person name="Chen Q."/>
            <person name="Chen Z."/>
            <person name="Lan J."/>
            <person name="Che J."/>
            <person name="Ge C."/>
            <person name="Shi H."/>
            <person name="Pan Z."/>
            <person name="Liu X."/>
        </authorList>
    </citation>
    <scope>NUCLEOTIDE SEQUENCE [LARGE SCALE GENOMIC DNA]</scope>
    <source>
        <strain evidence="1 2">FJAT-18043</strain>
    </source>
</reference>
<dbReference type="AlphaFoldDB" id="A0A0Q3TDK9"/>
<name>A0A0Q3TDK9_9BACI</name>
<proteinExistence type="predicted"/>
<organism evidence="1 2">
    <name type="scientific">Cytobacillus solani</name>
    <dbReference type="NCBI Taxonomy" id="1637975"/>
    <lineage>
        <taxon>Bacteria</taxon>
        <taxon>Bacillati</taxon>
        <taxon>Bacillota</taxon>
        <taxon>Bacilli</taxon>
        <taxon>Bacillales</taxon>
        <taxon>Bacillaceae</taxon>
        <taxon>Cytobacillus</taxon>
    </lineage>
</organism>
<protein>
    <submittedName>
        <fullName evidence="1">Uncharacterized protein</fullName>
    </submittedName>
</protein>
<evidence type="ECO:0000313" key="1">
    <source>
        <dbReference type="EMBL" id="KQL21229.1"/>
    </source>
</evidence>
<dbReference type="EMBL" id="LJIX01000006">
    <property type="protein sequence ID" value="KQL21229.1"/>
    <property type="molecule type" value="Genomic_DNA"/>
</dbReference>